<evidence type="ECO:0000313" key="9">
    <source>
        <dbReference type="EMBL" id="EOX98196.1"/>
    </source>
</evidence>
<dbReference type="SUPFAM" id="SSF48264">
    <property type="entry name" value="Cytochrome P450"/>
    <property type="match status" value="1"/>
</dbReference>
<evidence type="ECO:0000256" key="3">
    <source>
        <dbReference type="ARBA" id="ARBA00022617"/>
    </source>
</evidence>
<dbReference type="GO" id="GO:0006629">
    <property type="term" value="P:lipid metabolic process"/>
    <property type="evidence" value="ECO:0007669"/>
    <property type="project" value="UniProtKB-ARBA"/>
</dbReference>
<keyword evidence="4 8" id="KW-0479">Metal-binding</keyword>
<dbReference type="Gene3D" id="1.10.630.10">
    <property type="entry name" value="Cytochrome P450"/>
    <property type="match status" value="1"/>
</dbReference>
<dbReference type="AlphaFoldDB" id="A0A061E1L9"/>
<dbReference type="PANTHER" id="PTHR24296">
    <property type="entry name" value="CYTOCHROME P450"/>
    <property type="match status" value="1"/>
</dbReference>
<keyword evidence="6 8" id="KW-0408">Iron</keyword>
<comment type="similarity">
    <text evidence="2 8">Belongs to the cytochrome P450 family.</text>
</comment>
<proteinExistence type="inferred from homology"/>
<dbReference type="InParanoid" id="A0A061E1L9"/>
<keyword evidence="7 8" id="KW-0503">Monooxygenase</keyword>
<dbReference type="GO" id="GO:0016705">
    <property type="term" value="F:oxidoreductase activity, acting on paired donors, with incorporation or reduction of molecular oxygen"/>
    <property type="evidence" value="ECO:0007669"/>
    <property type="project" value="InterPro"/>
</dbReference>
<dbReference type="EMBL" id="CM001880">
    <property type="protein sequence ID" value="EOX98196.1"/>
    <property type="molecule type" value="Genomic_DNA"/>
</dbReference>
<evidence type="ECO:0000256" key="8">
    <source>
        <dbReference type="RuleBase" id="RU000461"/>
    </source>
</evidence>
<keyword evidence="10" id="KW-1185">Reference proteome</keyword>
<organism evidence="9 10">
    <name type="scientific">Theobroma cacao</name>
    <name type="common">Cacao</name>
    <name type="synonym">Cocoa</name>
    <dbReference type="NCBI Taxonomy" id="3641"/>
    <lineage>
        <taxon>Eukaryota</taxon>
        <taxon>Viridiplantae</taxon>
        <taxon>Streptophyta</taxon>
        <taxon>Embryophyta</taxon>
        <taxon>Tracheophyta</taxon>
        <taxon>Spermatophyta</taxon>
        <taxon>Magnoliopsida</taxon>
        <taxon>eudicotyledons</taxon>
        <taxon>Gunneridae</taxon>
        <taxon>Pentapetalae</taxon>
        <taxon>rosids</taxon>
        <taxon>malvids</taxon>
        <taxon>Malvales</taxon>
        <taxon>Malvaceae</taxon>
        <taxon>Byttnerioideae</taxon>
        <taxon>Theobroma</taxon>
    </lineage>
</organism>
<dbReference type="Gramene" id="EOX98196">
    <property type="protein sequence ID" value="EOX98196"/>
    <property type="gene ID" value="TCM_007008"/>
</dbReference>
<dbReference type="InterPro" id="IPR017972">
    <property type="entry name" value="Cyt_P450_CS"/>
</dbReference>
<comment type="cofactor">
    <cofactor evidence="1">
        <name>heme</name>
        <dbReference type="ChEBI" id="CHEBI:30413"/>
    </cofactor>
</comment>
<evidence type="ECO:0000256" key="5">
    <source>
        <dbReference type="ARBA" id="ARBA00023002"/>
    </source>
</evidence>
<dbReference type="STRING" id="3641.A0A061E1L9"/>
<keyword evidence="3 8" id="KW-0349">Heme</keyword>
<name>A0A061E1L9_THECC</name>
<dbReference type="Proteomes" id="UP000026915">
    <property type="component" value="Chromosome 2"/>
</dbReference>
<dbReference type="eggNOG" id="KOG0157">
    <property type="taxonomic scope" value="Eukaryota"/>
</dbReference>
<dbReference type="GO" id="GO:0020037">
    <property type="term" value="F:heme binding"/>
    <property type="evidence" value="ECO:0007669"/>
    <property type="project" value="InterPro"/>
</dbReference>
<dbReference type="GO" id="GO:0004497">
    <property type="term" value="F:monooxygenase activity"/>
    <property type="evidence" value="ECO:0007669"/>
    <property type="project" value="UniProtKB-KW"/>
</dbReference>
<reference evidence="9 10" key="1">
    <citation type="journal article" date="2013" name="Genome Biol.">
        <title>The genome sequence of the most widely cultivated cacao type and its use to identify candidate genes regulating pod color.</title>
        <authorList>
            <person name="Motamayor J.C."/>
            <person name="Mockaitis K."/>
            <person name="Schmutz J."/>
            <person name="Haiminen N."/>
            <person name="Iii D.L."/>
            <person name="Cornejo O."/>
            <person name="Findley S.D."/>
            <person name="Zheng P."/>
            <person name="Utro F."/>
            <person name="Royaert S."/>
            <person name="Saski C."/>
            <person name="Jenkins J."/>
            <person name="Podicheti R."/>
            <person name="Zhao M."/>
            <person name="Scheffler B.E."/>
            <person name="Stack J.C."/>
            <person name="Feltus F.A."/>
            <person name="Mustiga G.M."/>
            <person name="Amores F."/>
            <person name="Phillips W."/>
            <person name="Marelli J.P."/>
            <person name="May G.D."/>
            <person name="Shapiro H."/>
            <person name="Ma J."/>
            <person name="Bustamante C.D."/>
            <person name="Schnell R.J."/>
            <person name="Main D."/>
            <person name="Gilbert D."/>
            <person name="Parida L."/>
            <person name="Kuhn D.N."/>
        </authorList>
    </citation>
    <scope>NUCLEOTIDE SEQUENCE [LARGE SCALE GENOMIC DNA]</scope>
    <source>
        <strain evidence="10">cv. Matina 1-6</strain>
    </source>
</reference>
<accession>A0A061E1L9</accession>
<dbReference type="GO" id="GO:0005506">
    <property type="term" value="F:iron ion binding"/>
    <property type="evidence" value="ECO:0007669"/>
    <property type="project" value="InterPro"/>
</dbReference>
<evidence type="ECO:0000256" key="1">
    <source>
        <dbReference type="ARBA" id="ARBA00001971"/>
    </source>
</evidence>
<dbReference type="InterPro" id="IPR001128">
    <property type="entry name" value="Cyt_P450"/>
</dbReference>
<evidence type="ECO:0000313" key="10">
    <source>
        <dbReference type="Proteomes" id="UP000026915"/>
    </source>
</evidence>
<dbReference type="InterPro" id="IPR036396">
    <property type="entry name" value="Cyt_P450_sf"/>
</dbReference>
<evidence type="ECO:0000256" key="2">
    <source>
        <dbReference type="ARBA" id="ARBA00010617"/>
    </source>
</evidence>
<protein>
    <submittedName>
        <fullName evidence="9">Cytochrome P450-like protein</fullName>
    </submittedName>
</protein>
<evidence type="ECO:0000256" key="7">
    <source>
        <dbReference type="ARBA" id="ARBA00023033"/>
    </source>
</evidence>
<dbReference type="HOGENOM" id="CLU_1117353_0_0_1"/>
<evidence type="ECO:0000256" key="6">
    <source>
        <dbReference type="ARBA" id="ARBA00023004"/>
    </source>
</evidence>
<gene>
    <name evidence="9" type="ORF">TCM_007008</name>
</gene>
<evidence type="ECO:0000256" key="4">
    <source>
        <dbReference type="ARBA" id="ARBA00022723"/>
    </source>
</evidence>
<sequence>MHSILLALWPPAITPNFCRPNSLKIDSLKPLVILGRQRFRKLIPYGSCKVGFRLGKRKSEAMLGKLDNLCAEDRRAGKKLVSRTSTRTAITVALEQVEQVGVSPCGFIYETLRLYPPVPFEIRKPTQPDTLPSGHHVDQNTRILICTYAMGRTTWLWGEDYLEVKPERWITKEGKLRREPPSKFFSFNAGPRNCPGKNLALIMMKATIATIFHYYNVQVIDQGQNVTLKHGVILHMKHGLMARIKNRWS</sequence>
<dbReference type="PROSITE" id="PS00086">
    <property type="entry name" value="CYTOCHROME_P450"/>
    <property type="match status" value="1"/>
</dbReference>
<keyword evidence="5 8" id="KW-0560">Oxidoreductase</keyword>
<dbReference type="Pfam" id="PF00067">
    <property type="entry name" value="p450"/>
    <property type="match status" value="1"/>
</dbReference>